<protein>
    <submittedName>
        <fullName evidence="2">Uncharacterized protein</fullName>
    </submittedName>
</protein>
<comment type="caution">
    <text evidence="2">The sequence shown here is derived from an EMBL/GenBank/DDBJ whole genome shotgun (WGS) entry which is preliminary data.</text>
</comment>
<dbReference type="AlphaFoldDB" id="A0A1G1XKA9"/>
<reference evidence="2 3" key="1">
    <citation type="journal article" date="2016" name="Nat. Commun.">
        <title>Thousands of microbial genomes shed light on interconnected biogeochemical processes in an aquifer system.</title>
        <authorList>
            <person name="Anantharaman K."/>
            <person name="Brown C.T."/>
            <person name="Hug L.A."/>
            <person name="Sharon I."/>
            <person name="Castelle C.J."/>
            <person name="Probst A.J."/>
            <person name="Thomas B.C."/>
            <person name="Singh A."/>
            <person name="Wilkins M.J."/>
            <person name="Karaoz U."/>
            <person name="Brodie E.L."/>
            <person name="Williams K.H."/>
            <person name="Hubbard S.S."/>
            <person name="Banfield J.F."/>
        </authorList>
    </citation>
    <scope>NUCLEOTIDE SEQUENCE [LARGE SCALE GENOMIC DNA]</scope>
</reference>
<evidence type="ECO:0000313" key="2">
    <source>
        <dbReference type="EMBL" id="OGY40334.1"/>
    </source>
</evidence>
<dbReference type="STRING" id="1797529.A2570_03595"/>
<sequence>MEHSKKPTNRLVDILKNSFSILTSLFVVGFMFIYYGILGNKPTKNLTEILPTPIVQDEWSTYRNAKFNFEIKYPREWMVSDFSSDQIAPIFNFYPPTENSQFIVQPYIHFSDADHVSVFPYGYPTEGINGEYQESNVALTEKTAQATDFILEDGTPWATFISFSKKPRSWQESGFIFSGAKMPNQRLVCMRGDQPIPLENCDPFTGDLIIRSGEINAGVRKLQEMMLSSFKFIQ</sequence>
<evidence type="ECO:0000256" key="1">
    <source>
        <dbReference type="SAM" id="Phobius"/>
    </source>
</evidence>
<accession>A0A1G1XKA9</accession>
<feature type="transmembrane region" description="Helical" evidence="1">
    <location>
        <begin position="21"/>
        <end position="38"/>
    </location>
</feature>
<keyword evidence="1" id="KW-1133">Transmembrane helix</keyword>
<proteinExistence type="predicted"/>
<name>A0A1G1XKA9_9BACT</name>
<dbReference type="EMBL" id="MHHY01000009">
    <property type="protein sequence ID" value="OGY40334.1"/>
    <property type="molecule type" value="Genomic_DNA"/>
</dbReference>
<keyword evidence="1" id="KW-0812">Transmembrane</keyword>
<dbReference type="Proteomes" id="UP000178570">
    <property type="component" value="Unassembled WGS sequence"/>
</dbReference>
<evidence type="ECO:0000313" key="3">
    <source>
        <dbReference type="Proteomes" id="UP000178570"/>
    </source>
</evidence>
<organism evidence="2 3">
    <name type="scientific">Candidatus Brennerbacteria bacterium RIFOXYD1_FULL_41_16</name>
    <dbReference type="NCBI Taxonomy" id="1797529"/>
    <lineage>
        <taxon>Bacteria</taxon>
        <taxon>Candidatus Brenneribacteriota</taxon>
    </lineage>
</organism>
<gene>
    <name evidence="2" type="ORF">A2570_03595</name>
</gene>
<keyword evidence="1" id="KW-0472">Membrane</keyword>